<evidence type="ECO:0000313" key="2">
    <source>
        <dbReference type="Proteomes" id="UP000251144"/>
    </source>
</evidence>
<accession>A0A329TXF6</accession>
<evidence type="ECO:0000313" key="1">
    <source>
        <dbReference type="EMBL" id="RAW53670.1"/>
    </source>
</evidence>
<reference evidence="1 2" key="1">
    <citation type="submission" date="2018-02" db="EMBL/GenBank/DDBJ databases">
        <title>Complete genome sequencing of Faecalibacterium prausnitzii strains isolated from the human gut.</title>
        <authorList>
            <person name="Fitzgerald B.C."/>
            <person name="Shkoporov A.N."/>
            <person name="Ross P.R."/>
            <person name="Hill C."/>
        </authorList>
    </citation>
    <scope>NUCLEOTIDE SEQUENCE [LARGE SCALE GENOMIC DNA]</scope>
    <source>
        <strain evidence="1 2">APC942/32-1</strain>
    </source>
</reference>
<comment type="caution">
    <text evidence="1">The sequence shown here is derived from an EMBL/GenBank/DDBJ whole genome shotgun (WGS) entry which is preliminary data.</text>
</comment>
<organism evidence="1 2">
    <name type="scientific">Faecalibacterium prausnitzii</name>
    <dbReference type="NCBI Taxonomy" id="853"/>
    <lineage>
        <taxon>Bacteria</taxon>
        <taxon>Bacillati</taxon>
        <taxon>Bacillota</taxon>
        <taxon>Clostridia</taxon>
        <taxon>Eubacteriales</taxon>
        <taxon>Oscillospiraceae</taxon>
        <taxon>Faecalibacterium</taxon>
    </lineage>
</organism>
<dbReference type="EMBL" id="PRLB01000009">
    <property type="protein sequence ID" value="RAW53670.1"/>
    <property type="molecule type" value="Genomic_DNA"/>
</dbReference>
<name>A0A329TXF6_9FIRM</name>
<proteinExistence type="predicted"/>
<sequence>MMPAAYAVISADEMTYIDGGALQIGSYLIEFHPENLLTAAVNFTVNFAQLMGKAALTAAVGGLLLMHEDGLTLSQSVSYYWDGQNKAGKAATVAVGALAGWYGAMQAIQIYNTVKSIFIELKNAYAQTKANIAASQQQDAGITDPIVAAAA</sequence>
<dbReference type="Proteomes" id="UP000251144">
    <property type="component" value="Unassembled WGS sequence"/>
</dbReference>
<dbReference type="AlphaFoldDB" id="A0A329TXF6"/>
<protein>
    <submittedName>
        <fullName evidence="1">Uncharacterized protein</fullName>
    </submittedName>
</protein>
<gene>
    <name evidence="1" type="ORF">C4N26_09820</name>
</gene>